<dbReference type="Pfam" id="PF13452">
    <property type="entry name" value="FAS1_DH_region"/>
    <property type="match status" value="1"/>
</dbReference>
<sequence length="287" mass="31262">MDEDSLSGWIGTSEVLTDSLDSVRFNAAAAALLTDASNPLHASNLPPLWHWMYFWSPAAHDALGDDGHPKKGGFLPPVKLPRRMWAGGKLVFRGTPVIGDTLTRTSTVTAIREAAGRSGPLVFVTVRHQYTRDDVLLIEEYQDIVYRGRQGMASAASQPKEAPSDHAWSSSFTPDTTLLFRYSALTFNGHRIHYDRDYAICEEGYAGLVVQGPLVATLLAGFAQRHLRMPLSSFAFRGIRPLMDGAPVMLCGKPAVDGSGAHLWTRDAHGFVTMEATATVGHLNSQS</sequence>
<reference evidence="2 3" key="1">
    <citation type="submission" date="2016-01" db="EMBL/GenBank/DDBJ databases">
        <authorList>
            <person name="Oliw E.H."/>
        </authorList>
    </citation>
    <scope>NUCLEOTIDE SEQUENCE [LARGE SCALE GENOMIC DNA]</scope>
    <source>
        <strain evidence="2">LMG 22029</strain>
    </source>
</reference>
<dbReference type="Proteomes" id="UP000054893">
    <property type="component" value="Unassembled WGS sequence"/>
</dbReference>
<organism evidence="2 3">
    <name type="scientific">Caballeronia sordidicola</name>
    <name type="common">Burkholderia sordidicola</name>
    <dbReference type="NCBI Taxonomy" id="196367"/>
    <lineage>
        <taxon>Bacteria</taxon>
        <taxon>Pseudomonadati</taxon>
        <taxon>Pseudomonadota</taxon>
        <taxon>Betaproteobacteria</taxon>
        <taxon>Burkholderiales</taxon>
        <taxon>Burkholderiaceae</taxon>
        <taxon>Caballeronia</taxon>
    </lineage>
</organism>
<protein>
    <submittedName>
        <fullName evidence="2">Acyl-CoA dehydrogenase</fullName>
    </submittedName>
</protein>
<evidence type="ECO:0000259" key="1">
    <source>
        <dbReference type="Pfam" id="PF13452"/>
    </source>
</evidence>
<dbReference type="RefSeq" id="WP_060819436.1">
    <property type="nucleotide sequence ID" value="NZ_FCOC02000006.1"/>
</dbReference>
<dbReference type="EMBL" id="FCOC02000006">
    <property type="protein sequence ID" value="SAL30029.1"/>
    <property type="molecule type" value="Genomic_DNA"/>
</dbReference>
<name>A0A158GEH5_CABSO</name>
<dbReference type="InterPro" id="IPR052741">
    <property type="entry name" value="Mitochondrial_HTD2"/>
</dbReference>
<dbReference type="AlphaFoldDB" id="A0A158GEH5"/>
<accession>A0A158GEH5</accession>
<dbReference type="PANTHER" id="PTHR28152">
    <property type="entry name" value="HYDROXYACYL-THIOESTER DEHYDRATASE TYPE 2, MITOCHONDRIAL"/>
    <property type="match status" value="1"/>
</dbReference>
<evidence type="ECO:0000313" key="3">
    <source>
        <dbReference type="Proteomes" id="UP000054893"/>
    </source>
</evidence>
<dbReference type="GO" id="GO:0019171">
    <property type="term" value="F:(3R)-hydroxyacyl-[acyl-carrier-protein] dehydratase activity"/>
    <property type="evidence" value="ECO:0007669"/>
    <property type="project" value="TreeGrafter"/>
</dbReference>
<dbReference type="SUPFAM" id="SSF54637">
    <property type="entry name" value="Thioesterase/thiol ester dehydrase-isomerase"/>
    <property type="match status" value="2"/>
</dbReference>
<dbReference type="Gene3D" id="3.10.129.10">
    <property type="entry name" value="Hotdog Thioesterase"/>
    <property type="match status" value="2"/>
</dbReference>
<dbReference type="PANTHER" id="PTHR28152:SF1">
    <property type="entry name" value="HYDROXYACYL-THIOESTER DEHYDRATASE TYPE 2, MITOCHONDRIAL"/>
    <property type="match status" value="1"/>
</dbReference>
<proteinExistence type="predicted"/>
<gene>
    <name evidence="2" type="ORF">AWB64_02616</name>
</gene>
<evidence type="ECO:0000313" key="2">
    <source>
        <dbReference type="EMBL" id="SAL30029.1"/>
    </source>
</evidence>
<feature type="domain" description="FAS1-like dehydratase" evidence="1">
    <location>
        <begin position="76"/>
        <end position="136"/>
    </location>
</feature>
<dbReference type="InterPro" id="IPR029069">
    <property type="entry name" value="HotDog_dom_sf"/>
</dbReference>
<dbReference type="InterPro" id="IPR039569">
    <property type="entry name" value="FAS1-like_DH_region"/>
</dbReference>
<dbReference type="OrthoDB" id="7183822at2"/>